<dbReference type="EMBL" id="CAJVPY010016610">
    <property type="protein sequence ID" value="CAG8757909.1"/>
    <property type="molecule type" value="Genomic_DNA"/>
</dbReference>
<comment type="caution">
    <text evidence="2">The sequence shown here is derived from an EMBL/GenBank/DDBJ whole genome shotgun (WGS) entry which is preliminary data.</text>
</comment>
<sequence>MNRILVLLFVFLAVFFTVNANLSLMQCPDHSASNVSAIYQVTINPNQPVSDAKITINGHVYTKVDIIQGDIFIFGFKYSDHKDFASDSKDICSDGKTKCPTQSYDIDFSITAPKLPNFYIIEASIFRPNKSITVACGYTPYMTR</sequence>
<name>A0A9N9J0C4_9GLOM</name>
<evidence type="ECO:0000256" key="1">
    <source>
        <dbReference type="SAM" id="SignalP"/>
    </source>
</evidence>
<protein>
    <submittedName>
        <fullName evidence="2">15238_t:CDS:1</fullName>
    </submittedName>
</protein>
<evidence type="ECO:0000313" key="3">
    <source>
        <dbReference type="Proteomes" id="UP000789405"/>
    </source>
</evidence>
<feature type="signal peptide" evidence="1">
    <location>
        <begin position="1"/>
        <end position="20"/>
    </location>
</feature>
<organism evidence="2 3">
    <name type="scientific">Dentiscutata erythropus</name>
    <dbReference type="NCBI Taxonomy" id="1348616"/>
    <lineage>
        <taxon>Eukaryota</taxon>
        <taxon>Fungi</taxon>
        <taxon>Fungi incertae sedis</taxon>
        <taxon>Mucoromycota</taxon>
        <taxon>Glomeromycotina</taxon>
        <taxon>Glomeromycetes</taxon>
        <taxon>Diversisporales</taxon>
        <taxon>Gigasporaceae</taxon>
        <taxon>Dentiscutata</taxon>
    </lineage>
</organism>
<dbReference type="Proteomes" id="UP000789405">
    <property type="component" value="Unassembled WGS sequence"/>
</dbReference>
<dbReference type="InterPro" id="IPR014756">
    <property type="entry name" value="Ig_E-set"/>
</dbReference>
<feature type="chain" id="PRO_5040321735" evidence="1">
    <location>
        <begin position="21"/>
        <end position="144"/>
    </location>
</feature>
<keyword evidence="1" id="KW-0732">Signal</keyword>
<dbReference type="AlphaFoldDB" id="A0A9N9J0C4"/>
<dbReference type="OrthoDB" id="2306198at2759"/>
<evidence type="ECO:0000313" key="2">
    <source>
        <dbReference type="EMBL" id="CAG8757909.1"/>
    </source>
</evidence>
<gene>
    <name evidence="2" type="ORF">DERYTH_LOCUS17522</name>
</gene>
<proteinExistence type="predicted"/>
<accession>A0A9N9J0C4</accession>
<keyword evidence="3" id="KW-1185">Reference proteome</keyword>
<dbReference type="SUPFAM" id="SSF81296">
    <property type="entry name" value="E set domains"/>
    <property type="match status" value="1"/>
</dbReference>
<reference evidence="2" key="1">
    <citation type="submission" date="2021-06" db="EMBL/GenBank/DDBJ databases">
        <authorList>
            <person name="Kallberg Y."/>
            <person name="Tangrot J."/>
            <person name="Rosling A."/>
        </authorList>
    </citation>
    <scope>NUCLEOTIDE SEQUENCE</scope>
    <source>
        <strain evidence="2">MA453B</strain>
    </source>
</reference>